<keyword evidence="1" id="KW-0548">Nucleotidyltransferase</keyword>
<accession>A0A5M3YQQ5</accession>
<proteinExistence type="predicted"/>
<reference evidence="1 2" key="1">
    <citation type="submission" date="2020-01" db="EMBL/GenBank/DDBJ databases">
        <title>Aspergillus terreus IFO 6365 whole genome shotgun sequence.</title>
        <authorList>
            <person name="Kanamasa S."/>
            <person name="Takahashi H."/>
        </authorList>
    </citation>
    <scope>NUCLEOTIDE SEQUENCE [LARGE SCALE GENOMIC DNA]</scope>
    <source>
        <strain evidence="1 2">IFO 6365</strain>
    </source>
</reference>
<name>A0A5M3YQQ5_ASPTE</name>
<evidence type="ECO:0000313" key="2">
    <source>
        <dbReference type="Proteomes" id="UP000452235"/>
    </source>
</evidence>
<sequence>MAANCFAWGDDAKIVHTTWLTNWPANKKSSALVTEFSTPQAANKAIDEGTIAPPLRSIHSRRNIQEGVVGNEAADEAVKEAAAQGGGAGDVQLGSVGPPARPIIRLAAAAKQAIRQRIKERWQKQWDMEKGSKPTRRLIAAL</sequence>
<keyword evidence="1" id="KW-0695">RNA-directed DNA polymerase</keyword>
<dbReference type="AlphaFoldDB" id="A0A5M3YQQ5"/>
<keyword evidence="2" id="KW-1185">Reference proteome</keyword>
<evidence type="ECO:0000313" key="1">
    <source>
        <dbReference type="EMBL" id="GFF15809.1"/>
    </source>
</evidence>
<comment type="caution">
    <text evidence="1">The sequence shown here is derived from an EMBL/GenBank/DDBJ whole genome shotgun (WGS) entry which is preliminary data.</text>
</comment>
<keyword evidence="1" id="KW-0808">Transferase</keyword>
<dbReference type="EMBL" id="BLJY01000004">
    <property type="protein sequence ID" value="GFF15809.1"/>
    <property type="molecule type" value="Genomic_DNA"/>
</dbReference>
<dbReference type="GO" id="GO:0003964">
    <property type="term" value="F:RNA-directed DNA polymerase activity"/>
    <property type="evidence" value="ECO:0007669"/>
    <property type="project" value="UniProtKB-KW"/>
</dbReference>
<gene>
    <name evidence="1" type="ORF">ATEIFO6365_0004092800</name>
</gene>
<organism evidence="1 2">
    <name type="scientific">Aspergillus terreus</name>
    <dbReference type="NCBI Taxonomy" id="33178"/>
    <lineage>
        <taxon>Eukaryota</taxon>
        <taxon>Fungi</taxon>
        <taxon>Dikarya</taxon>
        <taxon>Ascomycota</taxon>
        <taxon>Pezizomycotina</taxon>
        <taxon>Eurotiomycetes</taxon>
        <taxon>Eurotiomycetidae</taxon>
        <taxon>Eurotiales</taxon>
        <taxon>Aspergillaceae</taxon>
        <taxon>Aspergillus</taxon>
        <taxon>Aspergillus subgen. Circumdati</taxon>
    </lineage>
</organism>
<protein>
    <submittedName>
        <fullName evidence="1">Probable RNA-directed DNA polymerase from transposon X-element</fullName>
    </submittedName>
</protein>
<dbReference type="Proteomes" id="UP000452235">
    <property type="component" value="Unassembled WGS sequence"/>
</dbReference>